<comment type="subcellular location">
    <subcellularLocation>
        <location evidence="1">Mitochondrion</location>
    </subcellularLocation>
</comment>
<evidence type="ECO:0000313" key="4">
    <source>
        <dbReference type="EMBL" id="CAK7903105.1"/>
    </source>
</evidence>
<protein>
    <recommendedName>
        <fullName evidence="3">Ribosomal protein/NADH dehydrogenase domain-containing protein</fullName>
    </recommendedName>
</protein>
<evidence type="ECO:0000256" key="1">
    <source>
        <dbReference type="ARBA" id="ARBA00004173"/>
    </source>
</evidence>
<accession>A0ABP0EDU4</accession>
<feature type="domain" description="Ribosomal protein/NADH dehydrogenase" evidence="3">
    <location>
        <begin position="50"/>
        <end position="131"/>
    </location>
</feature>
<sequence length="153" mass="17507">MSDCRMFKNLPKSRLLKQAARLNMIAGSAENAYKFGPKFTKMEIFLINQTPQKASIGLKQVWRQHLPTLKFHNEAFEFVLKRVNVANAEEAEKCPAKINLYDASNNKTELDCRYKSESEILQEILKVTGATAVKPEDIPKVEIKDKNESFTWA</sequence>
<proteinExistence type="predicted"/>
<dbReference type="Proteomes" id="UP001497600">
    <property type="component" value="Chromosome D"/>
</dbReference>
<keyword evidence="2" id="KW-0496">Mitochondrion</keyword>
<dbReference type="InterPro" id="IPR007741">
    <property type="entry name" value="Ribosomal_mL43/mS25/NADH_DH"/>
</dbReference>
<evidence type="ECO:0000313" key="5">
    <source>
        <dbReference type="Proteomes" id="UP001497600"/>
    </source>
</evidence>
<dbReference type="EMBL" id="OZ004256">
    <property type="protein sequence ID" value="CAK7903105.1"/>
    <property type="molecule type" value="Genomic_DNA"/>
</dbReference>
<reference evidence="4 5" key="1">
    <citation type="submission" date="2024-01" db="EMBL/GenBank/DDBJ databases">
        <authorList>
            <consortium name="Genoscope - CEA"/>
            <person name="William W."/>
        </authorList>
    </citation>
    <scope>NUCLEOTIDE SEQUENCE [LARGE SCALE GENOMIC DNA]</scope>
    <source>
        <strain evidence="4 5">29B2s-10</strain>
    </source>
</reference>
<organism evidence="4 5">
    <name type="scientific">[Candida] anglica</name>
    <dbReference type="NCBI Taxonomy" id="148631"/>
    <lineage>
        <taxon>Eukaryota</taxon>
        <taxon>Fungi</taxon>
        <taxon>Dikarya</taxon>
        <taxon>Ascomycota</taxon>
        <taxon>Saccharomycotina</taxon>
        <taxon>Pichiomycetes</taxon>
        <taxon>Debaryomycetaceae</taxon>
        <taxon>Kurtzmaniella</taxon>
    </lineage>
</organism>
<name>A0ABP0EDU4_9ASCO</name>
<gene>
    <name evidence="4" type="ORF">CAAN4_D03004</name>
</gene>
<dbReference type="SMART" id="SM00916">
    <property type="entry name" value="L51_S25_CI-B8"/>
    <property type="match status" value="1"/>
</dbReference>
<evidence type="ECO:0000256" key="2">
    <source>
        <dbReference type="ARBA" id="ARBA00023128"/>
    </source>
</evidence>
<keyword evidence="5" id="KW-1185">Reference proteome</keyword>
<evidence type="ECO:0000259" key="3">
    <source>
        <dbReference type="SMART" id="SM00916"/>
    </source>
</evidence>